<dbReference type="Proteomes" id="UP000199021">
    <property type="component" value="Unassembled WGS sequence"/>
</dbReference>
<dbReference type="AlphaFoldDB" id="A0A1H9BJ73"/>
<dbReference type="EMBL" id="FOFB01000003">
    <property type="protein sequence ID" value="SEP89026.1"/>
    <property type="molecule type" value="Genomic_DNA"/>
</dbReference>
<feature type="compositionally biased region" description="Basic and acidic residues" evidence="1">
    <location>
        <begin position="282"/>
        <end position="291"/>
    </location>
</feature>
<protein>
    <submittedName>
        <fullName evidence="2">RHS repeat-associated core domain-containing protein</fullName>
    </submittedName>
</protein>
<evidence type="ECO:0000313" key="3">
    <source>
        <dbReference type="Proteomes" id="UP000199021"/>
    </source>
</evidence>
<sequence>MDAEPHKGRGIAGGRIILSLLPTEVGAVLRSSASYSSCTTALTFELVPATNNDFADRDPVTGDPVSEPSIVTSPVTFYLHDHLGNTRVTFRADSPSDIAIEYAADYYPYGKILREYRPCHPNRYLSTHHERDAETGYDNRGARLYDSELGRFLGVDPLASKFPGWSPFNYVVGNPNSLIDPDGRMPSGPGDPPSKTRLNFELKLGFGGTFGGEVEVFGMKVGFLADFGTKQTVLSMDGLTTERTSGAEVDIGVLGVGYESVEDHSKMDWDGNSGAPAQDYDGENKSTSKFT</sequence>
<evidence type="ECO:0000256" key="1">
    <source>
        <dbReference type="SAM" id="MobiDB-lite"/>
    </source>
</evidence>
<reference evidence="3" key="1">
    <citation type="submission" date="2016-10" db="EMBL/GenBank/DDBJ databases">
        <authorList>
            <person name="Varghese N."/>
            <person name="Submissions S."/>
        </authorList>
    </citation>
    <scope>NUCLEOTIDE SEQUENCE [LARGE SCALE GENOMIC DNA]</scope>
    <source>
        <strain evidence="3">DSM 24740</strain>
    </source>
</reference>
<dbReference type="InParanoid" id="A0A1H9BJ73"/>
<gene>
    <name evidence="2" type="ORF">SAMN05444359_103153</name>
</gene>
<dbReference type="PANTHER" id="PTHR32305:SF15">
    <property type="entry name" value="PROTEIN RHSA-RELATED"/>
    <property type="match status" value="1"/>
</dbReference>
<dbReference type="PANTHER" id="PTHR32305">
    <property type="match status" value="1"/>
</dbReference>
<accession>A0A1H9BJ73</accession>
<dbReference type="InterPro" id="IPR050708">
    <property type="entry name" value="T6SS_VgrG/RHS"/>
</dbReference>
<dbReference type="Gene3D" id="2.180.10.10">
    <property type="entry name" value="RHS repeat-associated core"/>
    <property type="match status" value="1"/>
</dbReference>
<dbReference type="InterPro" id="IPR022385">
    <property type="entry name" value="Rhs_assc_core"/>
</dbReference>
<organism evidence="2 3">
    <name type="scientific">Neolewinella agarilytica</name>
    <dbReference type="NCBI Taxonomy" id="478744"/>
    <lineage>
        <taxon>Bacteria</taxon>
        <taxon>Pseudomonadati</taxon>
        <taxon>Bacteroidota</taxon>
        <taxon>Saprospiria</taxon>
        <taxon>Saprospirales</taxon>
        <taxon>Lewinellaceae</taxon>
        <taxon>Neolewinella</taxon>
    </lineage>
</organism>
<dbReference type="NCBIfam" id="TIGR03696">
    <property type="entry name" value="Rhs_assc_core"/>
    <property type="match status" value="1"/>
</dbReference>
<feature type="region of interest" description="Disordered" evidence="1">
    <location>
        <begin position="265"/>
        <end position="291"/>
    </location>
</feature>
<evidence type="ECO:0000313" key="2">
    <source>
        <dbReference type="EMBL" id="SEP89026.1"/>
    </source>
</evidence>
<dbReference type="STRING" id="478744.SAMN05444359_103153"/>
<name>A0A1H9BJ73_9BACT</name>
<proteinExistence type="predicted"/>
<keyword evidence="3" id="KW-1185">Reference proteome</keyword>
<dbReference type="OrthoDB" id="824686at2"/>